<dbReference type="OrthoDB" id="417450at2759"/>
<dbReference type="GO" id="GO:0050821">
    <property type="term" value="P:protein stabilization"/>
    <property type="evidence" value="ECO:0007669"/>
    <property type="project" value="TreeGrafter"/>
</dbReference>
<keyword evidence="1" id="KW-0143">Chaperone</keyword>
<protein>
    <submittedName>
        <fullName evidence="5">BAG domain-containing protein</fullName>
    </submittedName>
</protein>
<dbReference type="InterPro" id="IPR029071">
    <property type="entry name" value="Ubiquitin-like_domsf"/>
</dbReference>
<dbReference type="InterPro" id="IPR000626">
    <property type="entry name" value="Ubiquitin-like_dom"/>
</dbReference>
<sequence>MSWTSRFGKSLGQFSPFTRSPPSGSAKVSDADFSYITADDLREHHADQGSARQQRPDSPVDHGPPRDTDVLVLRNKRKDYHVHFPAYSISRGELLVGQVRDQAAKKVGTVDSRRVKLLYRGKNLKDDNRTCRQEGLRDGAELLLTIADPASTDASEDDEDEELGYDEQTGDGEPRKRRNRGKKSKKRNKREEQQTRQQQESGTSTPNLQPPPSQNSRAPSPKPATPMGKLNELREKLGEFLPQVEAYKRNPPAEKAKREFEHKRLSETILTQVLLKLDGVETEGDPDARAKRKELVKETQAMLADVDAVAKL</sequence>
<dbReference type="InterPro" id="IPR036533">
    <property type="entry name" value="BAG_dom_sf"/>
</dbReference>
<feature type="compositionally biased region" description="Polar residues" evidence="2">
    <location>
        <begin position="1"/>
        <end position="23"/>
    </location>
</feature>
<feature type="domain" description="BAG" evidence="4">
    <location>
        <begin position="229"/>
        <end position="310"/>
    </location>
</feature>
<proteinExistence type="predicted"/>
<dbReference type="CDD" id="cd17039">
    <property type="entry name" value="Ubl_ubiquitin_like"/>
    <property type="match status" value="1"/>
</dbReference>
<feature type="region of interest" description="Disordered" evidence="2">
    <location>
        <begin position="147"/>
        <end position="229"/>
    </location>
</feature>
<dbReference type="AlphaFoldDB" id="A0A6G1L4G5"/>
<dbReference type="GO" id="GO:0005829">
    <property type="term" value="C:cytosol"/>
    <property type="evidence" value="ECO:0007669"/>
    <property type="project" value="TreeGrafter"/>
</dbReference>
<gene>
    <name evidence="5" type="ORF">EJ03DRAFT_142858</name>
</gene>
<feature type="compositionally biased region" description="Acidic residues" evidence="2">
    <location>
        <begin position="154"/>
        <end position="170"/>
    </location>
</feature>
<feature type="compositionally biased region" description="Basic and acidic residues" evidence="2">
    <location>
        <begin position="54"/>
        <end position="68"/>
    </location>
</feature>
<evidence type="ECO:0000256" key="2">
    <source>
        <dbReference type="SAM" id="MobiDB-lite"/>
    </source>
</evidence>
<evidence type="ECO:0000313" key="6">
    <source>
        <dbReference type="Proteomes" id="UP000799436"/>
    </source>
</evidence>
<dbReference type="Proteomes" id="UP000799436">
    <property type="component" value="Unassembled WGS sequence"/>
</dbReference>
<keyword evidence="6" id="KW-1185">Reference proteome</keyword>
<dbReference type="Gene3D" id="1.20.58.120">
    <property type="entry name" value="BAG domain"/>
    <property type="match status" value="1"/>
</dbReference>
<organism evidence="5 6">
    <name type="scientific">Teratosphaeria nubilosa</name>
    <dbReference type="NCBI Taxonomy" id="161662"/>
    <lineage>
        <taxon>Eukaryota</taxon>
        <taxon>Fungi</taxon>
        <taxon>Dikarya</taxon>
        <taxon>Ascomycota</taxon>
        <taxon>Pezizomycotina</taxon>
        <taxon>Dothideomycetes</taxon>
        <taxon>Dothideomycetidae</taxon>
        <taxon>Mycosphaerellales</taxon>
        <taxon>Teratosphaeriaceae</taxon>
        <taxon>Teratosphaeria</taxon>
    </lineage>
</organism>
<feature type="compositionally biased region" description="Basic residues" evidence="2">
    <location>
        <begin position="175"/>
        <end position="188"/>
    </location>
</feature>
<dbReference type="PROSITE" id="PS51035">
    <property type="entry name" value="BAG"/>
    <property type="match status" value="1"/>
</dbReference>
<evidence type="ECO:0000259" key="4">
    <source>
        <dbReference type="PROSITE" id="PS51035"/>
    </source>
</evidence>
<dbReference type="InterPro" id="IPR003103">
    <property type="entry name" value="BAG_domain"/>
</dbReference>
<dbReference type="PANTHER" id="PTHR12329:SF16">
    <property type="entry name" value="BAG FAMILY MOLECULAR CHAPERONE REGULATOR 1"/>
    <property type="match status" value="1"/>
</dbReference>
<dbReference type="GO" id="GO:0005634">
    <property type="term" value="C:nucleus"/>
    <property type="evidence" value="ECO:0007669"/>
    <property type="project" value="TreeGrafter"/>
</dbReference>
<accession>A0A6G1L4G5</accession>
<reference evidence="5" key="1">
    <citation type="journal article" date="2020" name="Stud. Mycol.">
        <title>101 Dothideomycetes genomes: a test case for predicting lifestyles and emergence of pathogens.</title>
        <authorList>
            <person name="Haridas S."/>
            <person name="Albert R."/>
            <person name="Binder M."/>
            <person name="Bloem J."/>
            <person name="Labutti K."/>
            <person name="Salamov A."/>
            <person name="Andreopoulos B."/>
            <person name="Baker S."/>
            <person name="Barry K."/>
            <person name="Bills G."/>
            <person name="Bluhm B."/>
            <person name="Cannon C."/>
            <person name="Castanera R."/>
            <person name="Culley D."/>
            <person name="Daum C."/>
            <person name="Ezra D."/>
            <person name="Gonzalez J."/>
            <person name="Henrissat B."/>
            <person name="Kuo A."/>
            <person name="Liang C."/>
            <person name="Lipzen A."/>
            <person name="Lutzoni F."/>
            <person name="Magnuson J."/>
            <person name="Mondo S."/>
            <person name="Nolan M."/>
            <person name="Ohm R."/>
            <person name="Pangilinan J."/>
            <person name="Park H.-J."/>
            <person name="Ramirez L."/>
            <person name="Alfaro M."/>
            <person name="Sun H."/>
            <person name="Tritt A."/>
            <person name="Yoshinaga Y."/>
            <person name="Zwiers L.-H."/>
            <person name="Turgeon B."/>
            <person name="Goodwin S."/>
            <person name="Spatafora J."/>
            <person name="Crous P."/>
            <person name="Grigoriev I."/>
        </authorList>
    </citation>
    <scope>NUCLEOTIDE SEQUENCE</scope>
    <source>
        <strain evidence="5">CBS 116005</strain>
    </source>
</reference>
<evidence type="ECO:0000259" key="3">
    <source>
        <dbReference type="PROSITE" id="PS50053"/>
    </source>
</evidence>
<dbReference type="GO" id="GO:0051087">
    <property type="term" value="F:protein-folding chaperone binding"/>
    <property type="evidence" value="ECO:0007669"/>
    <property type="project" value="InterPro"/>
</dbReference>
<dbReference type="SUPFAM" id="SSF63491">
    <property type="entry name" value="BAG domain"/>
    <property type="match status" value="1"/>
</dbReference>
<dbReference type="PANTHER" id="PTHR12329">
    <property type="entry name" value="BCL2-ASSOCIATED ATHANOGENE"/>
    <property type="match status" value="1"/>
</dbReference>
<dbReference type="EMBL" id="ML995852">
    <property type="protein sequence ID" value="KAF2767757.1"/>
    <property type="molecule type" value="Genomic_DNA"/>
</dbReference>
<dbReference type="GO" id="GO:0016020">
    <property type="term" value="C:membrane"/>
    <property type="evidence" value="ECO:0007669"/>
    <property type="project" value="TreeGrafter"/>
</dbReference>
<evidence type="ECO:0000256" key="1">
    <source>
        <dbReference type="ARBA" id="ARBA00023186"/>
    </source>
</evidence>
<evidence type="ECO:0000313" key="5">
    <source>
        <dbReference type="EMBL" id="KAF2767757.1"/>
    </source>
</evidence>
<feature type="domain" description="Ubiquitin-like" evidence="3">
    <location>
        <begin position="96"/>
        <end position="151"/>
    </location>
</feature>
<dbReference type="Pfam" id="PF02179">
    <property type="entry name" value="BAG"/>
    <property type="match status" value="1"/>
</dbReference>
<dbReference type="SUPFAM" id="SSF54236">
    <property type="entry name" value="Ubiquitin-like"/>
    <property type="match status" value="1"/>
</dbReference>
<dbReference type="Gene3D" id="3.10.20.90">
    <property type="entry name" value="Phosphatidylinositol 3-kinase Catalytic Subunit, Chain A, domain 1"/>
    <property type="match status" value="1"/>
</dbReference>
<feature type="region of interest" description="Disordered" evidence="2">
    <location>
        <begin position="1"/>
        <end position="68"/>
    </location>
</feature>
<dbReference type="SMART" id="SM00264">
    <property type="entry name" value="BAG"/>
    <property type="match status" value="1"/>
</dbReference>
<dbReference type="InterPro" id="IPR039773">
    <property type="entry name" value="BAG_chaperone_regulator"/>
</dbReference>
<dbReference type="PROSITE" id="PS50053">
    <property type="entry name" value="UBIQUITIN_2"/>
    <property type="match status" value="1"/>
</dbReference>
<name>A0A6G1L4G5_9PEZI</name>
<dbReference type="GO" id="GO:0000774">
    <property type="term" value="F:adenyl-nucleotide exchange factor activity"/>
    <property type="evidence" value="ECO:0007669"/>
    <property type="project" value="TreeGrafter"/>
</dbReference>